<accession>B4RA74</accession>
<dbReference type="HOGENOM" id="CLU_013985_1_0_5"/>
<dbReference type="Gene3D" id="3.40.630.30">
    <property type="match status" value="1"/>
</dbReference>
<reference evidence="2 3" key="1">
    <citation type="journal article" date="2008" name="BMC Genomics">
        <title>Complete genome of Phenylobacterium zucineum - a novel facultative intracellular bacterium isolated from human erythroleukemia cell line K562.</title>
        <authorList>
            <person name="Luo Y."/>
            <person name="Xu X."/>
            <person name="Ding Z."/>
            <person name="Liu Z."/>
            <person name="Zhang B."/>
            <person name="Yan Z."/>
            <person name="Sun J."/>
            <person name="Hu S."/>
            <person name="Hu X."/>
        </authorList>
    </citation>
    <scope>NUCLEOTIDE SEQUENCE [LARGE SCALE GENOMIC DNA]</scope>
    <source>
        <strain evidence="2 3">HLK1</strain>
    </source>
</reference>
<keyword evidence="2" id="KW-0808">Transferase</keyword>
<organism evidence="2 3">
    <name type="scientific">Phenylobacterium zucineum (strain HLK1)</name>
    <dbReference type="NCBI Taxonomy" id="450851"/>
    <lineage>
        <taxon>Bacteria</taxon>
        <taxon>Pseudomonadati</taxon>
        <taxon>Pseudomonadota</taxon>
        <taxon>Alphaproteobacteria</taxon>
        <taxon>Caulobacterales</taxon>
        <taxon>Caulobacteraceae</taxon>
        <taxon>Phenylobacterium</taxon>
    </lineage>
</organism>
<dbReference type="OrthoDB" id="5295305at2"/>
<protein>
    <submittedName>
        <fullName evidence="2">Acetyltransferase, GNAT family</fullName>
    </submittedName>
</protein>
<dbReference type="PROSITE" id="PS51186">
    <property type="entry name" value="GNAT"/>
    <property type="match status" value="1"/>
</dbReference>
<dbReference type="eggNOG" id="COG1670">
    <property type="taxonomic scope" value="Bacteria"/>
</dbReference>
<evidence type="ECO:0000313" key="3">
    <source>
        <dbReference type="Proteomes" id="UP000001868"/>
    </source>
</evidence>
<dbReference type="PANTHER" id="PTHR43610">
    <property type="entry name" value="BLL6696 PROTEIN"/>
    <property type="match status" value="1"/>
</dbReference>
<dbReference type="STRING" id="450851.PHZ_c3169"/>
<dbReference type="GO" id="GO:0016747">
    <property type="term" value="F:acyltransferase activity, transferring groups other than amino-acyl groups"/>
    <property type="evidence" value="ECO:0007669"/>
    <property type="project" value="InterPro"/>
</dbReference>
<dbReference type="InterPro" id="IPR000182">
    <property type="entry name" value="GNAT_dom"/>
</dbReference>
<keyword evidence="3" id="KW-1185">Reference proteome</keyword>
<dbReference type="RefSeq" id="WP_012523716.1">
    <property type="nucleotide sequence ID" value="NC_011144.1"/>
</dbReference>
<evidence type="ECO:0000313" key="2">
    <source>
        <dbReference type="EMBL" id="ACG79578.1"/>
    </source>
</evidence>
<dbReference type="EMBL" id="CP000747">
    <property type="protein sequence ID" value="ACG79578.1"/>
    <property type="molecule type" value="Genomic_DNA"/>
</dbReference>
<gene>
    <name evidence="2" type="ordered locus">PHZ_c3169</name>
</gene>
<dbReference type="InterPro" id="IPR016181">
    <property type="entry name" value="Acyl_CoA_acyltransferase"/>
</dbReference>
<proteinExistence type="predicted"/>
<feature type="domain" description="N-acetyltransferase" evidence="1">
    <location>
        <begin position="42"/>
        <end position="195"/>
    </location>
</feature>
<dbReference type="Proteomes" id="UP000001868">
    <property type="component" value="Chromosome"/>
</dbReference>
<evidence type="ECO:0000259" key="1">
    <source>
        <dbReference type="PROSITE" id="PS51186"/>
    </source>
</evidence>
<dbReference type="PANTHER" id="PTHR43610:SF1">
    <property type="entry name" value="N-ACETYLTRANSFERASE DOMAIN-CONTAINING PROTEIN"/>
    <property type="match status" value="1"/>
</dbReference>
<dbReference type="AlphaFoldDB" id="B4RA74"/>
<dbReference type="Pfam" id="PF13302">
    <property type="entry name" value="Acetyltransf_3"/>
    <property type="match status" value="1"/>
</dbReference>
<dbReference type="KEGG" id="pzu:PHZ_c3169"/>
<sequence>MSEPVLAGAPTLAAVPPPLRLEPRPLENRFVRLEPMAETHREGLRAAVDADQRIWTELYPYSWANEHFDPAWAKLQADQARGDTVAYAVIAGGEVVGITTFYGIDRANHVLEVGGTYYRPGARGGAVNPAAKRLMMGEAFDSGVRRVVYRVDALNARSLAAVTKLGAVQEGILRQDRFTWTGRIRDTVIFSVLADEWPAVRERLDARLAAYSAAFT</sequence>
<name>B4RA74_PHEZH</name>
<dbReference type="SUPFAM" id="SSF55729">
    <property type="entry name" value="Acyl-CoA N-acyltransferases (Nat)"/>
    <property type="match status" value="1"/>
</dbReference>